<dbReference type="PANTHER" id="PTHR30055">
    <property type="entry name" value="HTH-TYPE TRANSCRIPTIONAL REGULATOR RUTR"/>
    <property type="match status" value="1"/>
</dbReference>
<dbReference type="InterPro" id="IPR009057">
    <property type="entry name" value="Homeodomain-like_sf"/>
</dbReference>
<proteinExistence type="predicted"/>
<dbReference type="AlphaFoldDB" id="A0A239IQT6"/>
<keyword evidence="2 4" id="KW-0238">DNA-binding</keyword>
<keyword evidence="3" id="KW-0804">Transcription</keyword>
<accession>A0A239IQT6</accession>
<gene>
    <name evidence="6" type="ORF">SAMN05216252_11186</name>
</gene>
<dbReference type="InterPro" id="IPR025996">
    <property type="entry name" value="MT1864/Rv1816-like_C"/>
</dbReference>
<keyword evidence="1" id="KW-0805">Transcription regulation</keyword>
<evidence type="ECO:0000256" key="4">
    <source>
        <dbReference type="PROSITE-ProRule" id="PRU00335"/>
    </source>
</evidence>
<evidence type="ECO:0000313" key="7">
    <source>
        <dbReference type="Proteomes" id="UP000198280"/>
    </source>
</evidence>
<protein>
    <submittedName>
        <fullName evidence="6">Transcriptional regulator, TetR family</fullName>
    </submittedName>
</protein>
<dbReference type="PROSITE" id="PS50977">
    <property type="entry name" value="HTH_TETR_2"/>
    <property type="match status" value="1"/>
</dbReference>
<dbReference type="Proteomes" id="UP000198280">
    <property type="component" value="Unassembled WGS sequence"/>
</dbReference>
<evidence type="ECO:0000256" key="1">
    <source>
        <dbReference type="ARBA" id="ARBA00023015"/>
    </source>
</evidence>
<dbReference type="InterPro" id="IPR036271">
    <property type="entry name" value="Tet_transcr_reg_TetR-rel_C_sf"/>
</dbReference>
<dbReference type="GO" id="GO:0000976">
    <property type="term" value="F:transcription cis-regulatory region binding"/>
    <property type="evidence" value="ECO:0007669"/>
    <property type="project" value="TreeGrafter"/>
</dbReference>
<dbReference type="InterPro" id="IPR001647">
    <property type="entry name" value="HTH_TetR"/>
</dbReference>
<sequence length="235" mass="25282">MFWRSGKVNGIHLVVNSVNLKGVTVNRRPSGTHHGDLRNALEQAALALVTERGPHGFTLAEACRRAGVSVSAPYKHFADRDALLVSLALKGYQEQQRRYRAALASSTDPAEQLAAFASAYVRFAAEERALFDITFLAGLDKGRHPELAAAGSALHDDLMPVTSRVTADPDAAFDLLVRVSAAAHGLALFLQQDMLPGAWNTLATVEAQAARTARDLVGHATETTSTGGRHVHRDR</sequence>
<evidence type="ECO:0000259" key="5">
    <source>
        <dbReference type="PROSITE" id="PS50977"/>
    </source>
</evidence>
<dbReference type="GO" id="GO:0003700">
    <property type="term" value="F:DNA-binding transcription factor activity"/>
    <property type="evidence" value="ECO:0007669"/>
    <property type="project" value="TreeGrafter"/>
</dbReference>
<reference evidence="6 7" key="1">
    <citation type="submission" date="2017-06" db="EMBL/GenBank/DDBJ databases">
        <authorList>
            <person name="Kim H.J."/>
            <person name="Triplett B.A."/>
        </authorList>
    </citation>
    <scope>NUCLEOTIDE SEQUENCE [LARGE SCALE GENOMIC DNA]</scope>
    <source>
        <strain evidence="6 7">CGMCC 4.1858</strain>
    </source>
</reference>
<keyword evidence="7" id="KW-1185">Reference proteome</keyword>
<dbReference type="InterPro" id="IPR050109">
    <property type="entry name" value="HTH-type_TetR-like_transc_reg"/>
</dbReference>
<dbReference type="Pfam" id="PF00440">
    <property type="entry name" value="TetR_N"/>
    <property type="match status" value="1"/>
</dbReference>
<organism evidence="6 7">
    <name type="scientific">Actinacidiphila glaucinigra</name>
    <dbReference type="NCBI Taxonomy" id="235986"/>
    <lineage>
        <taxon>Bacteria</taxon>
        <taxon>Bacillati</taxon>
        <taxon>Actinomycetota</taxon>
        <taxon>Actinomycetes</taxon>
        <taxon>Kitasatosporales</taxon>
        <taxon>Streptomycetaceae</taxon>
        <taxon>Actinacidiphila</taxon>
    </lineage>
</organism>
<evidence type="ECO:0000256" key="2">
    <source>
        <dbReference type="ARBA" id="ARBA00023125"/>
    </source>
</evidence>
<dbReference type="Pfam" id="PF13305">
    <property type="entry name" value="TetR_C_33"/>
    <property type="match status" value="1"/>
</dbReference>
<dbReference type="Gene3D" id="1.10.357.10">
    <property type="entry name" value="Tetracycline Repressor, domain 2"/>
    <property type="match status" value="1"/>
</dbReference>
<dbReference type="EMBL" id="FZOF01000011">
    <property type="protein sequence ID" value="SNS96136.1"/>
    <property type="molecule type" value="Genomic_DNA"/>
</dbReference>
<evidence type="ECO:0000256" key="3">
    <source>
        <dbReference type="ARBA" id="ARBA00023163"/>
    </source>
</evidence>
<dbReference type="PANTHER" id="PTHR30055:SF220">
    <property type="entry name" value="TETR-FAMILY REGULATORY PROTEIN"/>
    <property type="match status" value="1"/>
</dbReference>
<evidence type="ECO:0000313" key="6">
    <source>
        <dbReference type="EMBL" id="SNS96136.1"/>
    </source>
</evidence>
<dbReference type="SUPFAM" id="SSF46689">
    <property type="entry name" value="Homeodomain-like"/>
    <property type="match status" value="1"/>
</dbReference>
<feature type="DNA-binding region" description="H-T-H motif" evidence="4">
    <location>
        <begin position="58"/>
        <end position="77"/>
    </location>
</feature>
<dbReference type="SUPFAM" id="SSF48498">
    <property type="entry name" value="Tetracyclin repressor-like, C-terminal domain"/>
    <property type="match status" value="1"/>
</dbReference>
<name>A0A239IQT6_9ACTN</name>
<feature type="domain" description="HTH tetR-type" evidence="5">
    <location>
        <begin position="35"/>
        <end position="95"/>
    </location>
</feature>